<dbReference type="AlphaFoldDB" id="A0A0S2W8J1"/>
<gene>
    <name evidence="1" type="ORF">IB211_03225</name>
</gene>
<dbReference type="Proteomes" id="UP000064844">
    <property type="component" value="Chromosome"/>
</dbReference>
<proteinExistence type="predicted"/>
<name>A0A0S2W8J1_9FIRM</name>
<evidence type="ECO:0000313" key="1">
    <source>
        <dbReference type="EMBL" id="ALP95615.1"/>
    </source>
</evidence>
<accession>A0A0S2W8J1</accession>
<reference evidence="2" key="2">
    <citation type="submission" date="2015-04" db="EMBL/GenBank/DDBJ databases">
        <title>A butyrogenic pathway from the amino acid lysine in a human gut commensal.</title>
        <authorList>
            <person name="de Vos W.M."/>
            <person name="Bui N.T.P."/>
            <person name="Plugge C.M."/>
            <person name="Ritari J."/>
        </authorList>
    </citation>
    <scope>NUCLEOTIDE SEQUENCE [LARGE SCALE GENOMIC DNA]</scope>
    <source>
        <strain evidence="2">AF211</strain>
    </source>
</reference>
<keyword evidence="2" id="KW-1185">Reference proteome</keyword>
<sequence length="57" mass="6455">MIYPDALQPEHASLRSPRLHQLAEPLSCALSLLSPALSRRGAAFALRMERELFLRRP</sequence>
<evidence type="ECO:0000313" key="2">
    <source>
        <dbReference type="Proteomes" id="UP000064844"/>
    </source>
</evidence>
<organism evidence="1 2">
    <name type="scientific">Intestinimonas butyriciproducens</name>
    <dbReference type="NCBI Taxonomy" id="1297617"/>
    <lineage>
        <taxon>Bacteria</taxon>
        <taxon>Bacillati</taxon>
        <taxon>Bacillota</taxon>
        <taxon>Clostridia</taxon>
        <taxon>Eubacteriales</taxon>
        <taxon>Intestinimonas</taxon>
    </lineage>
</organism>
<dbReference type="EMBL" id="CP011307">
    <property type="protein sequence ID" value="ALP95615.1"/>
    <property type="molecule type" value="Genomic_DNA"/>
</dbReference>
<protein>
    <submittedName>
        <fullName evidence="1">Uncharacterized protein</fullName>
    </submittedName>
</protein>
<reference evidence="1 2" key="1">
    <citation type="journal article" date="2015" name="Nat. Commun.">
        <title>Production of butyrate from lysine and the Amadori product fructoselysine by a human gut commensal.</title>
        <authorList>
            <person name="Bui T.P."/>
            <person name="Ritari J."/>
            <person name="Boeren S."/>
            <person name="de Waard P."/>
            <person name="Plugge C.M."/>
            <person name="de Vos W.M."/>
        </authorList>
    </citation>
    <scope>NUCLEOTIDE SEQUENCE [LARGE SCALE GENOMIC DNA]</scope>
    <source>
        <strain evidence="1 2">AF211</strain>
    </source>
</reference>
<dbReference type="KEGG" id="ibu:IB211_03225"/>